<comment type="caution">
    <text evidence="1">The sequence shown here is derived from an EMBL/GenBank/DDBJ whole genome shotgun (WGS) entry which is preliminary data.</text>
</comment>
<gene>
    <name evidence="1" type="ORF">EVAR_101299_1</name>
</gene>
<evidence type="ECO:0000313" key="2">
    <source>
        <dbReference type="Proteomes" id="UP000299102"/>
    </source>
</evidence>
<name>A0A4C1SM36_EUMVA</name>
<reference evidence="1 2" key="1">
    <citation type="journal article" date="2019" name="Commun. Biol.">
        <title>The bagworm genome reveals a unique fibroin gene that provides high tensile strength.</title>
        <authorList>
            <person name="Kono N."/>
            <person name="Nakamura H."/>
            <person name="Ohtoshi R."/>
            <person name="Tomita M."/>
            <person name="Numata K."/>
            <person name="Arakawa K."/>
        </authorList>
    </citation>
    <scope>NUCLEOTIDE SEQUENCE [LARGE SCALE GENOMIC DNA]</scope>
</reference>
<keyword evidence="2" id="KW-1185">Reference proteome</keyword>
<dbReference type="EMBL" id="BGZK01003608">
    <property type="protein sequence ID" value="GBP02956.1"/>
    <property type="molecule type" value="Genomic_DNA"/>
</dbReference>
<proteinExistence type="predicted"/>
<evidence type="ECO:0000313" key="1">
    <source>
        <dbReference type="EMBL" id="GBP02956.1"/>
    </source>
</evidence>
<dbReference type="Proteomes" id="UP000299102">
    <property type="component" value="Unassembled WGS sequence"/>
</dbReference>
<dbReference type="AlphaFoldDB" id="A0A4C1SM36"/>
<sequence length="76" mass="8283">MVEPRKYPRSVQSNGVESLLTSAGNILVRADRLRRSITPGLNKSKSPERARAGGPGVGFTQIYAGWQRKDLLCAAQ</sequence>
<protein>
    <submittedName>
        <fullName evidence="1">Uncharacterized protein</fullName>
    </submittedName>
</protein>
<organism evidence="1 2">
    <name type="scientific">Eumeta variegata</name>
    <name type="common">Bagworm moth</name>
    <name type="synonym">Eumeta japonica</name>
    <dbReference type="NCBI Taxonomy" id="151549"/>
    <lineage>
        <taxon>Eukaryota</taxon>
        <taxon>Metazoa</taxon>
        <taxon>Ecdysozoa</taxon>
        <taxon>Arthropoda</taxon>
        <taxon>Hexapoda</taxon>
        <taxon>Insecta</taxon>
        <taxon>Pterygota</taxon>
        <taxon>Neoptera</taxon>
        <taxon>Endopterygota</taxon>
        <taxon>Lepidoptera</taxon>
        <taxon>Glossata</taxon>
        <taxon>Ditrysia</taxon>
        <taxon>Tineoidea</taxon>
        <taxon>Psychidae</taxon>
        <taxon>Oiketicinae</taxon>
        <taxon>Eumeta</taxon>
    </lineage>
</organism>
<accession>A0A4C1SM36</accession>